<keyword evidence="7" id="KW-1185">Reference proteome</keyword>
<evidence type="ECO:0000259" key="5">
    <source>
        <dbReference type="Pfam" id="PF08100"/>
    </source>
</evidence>
<dbReference type="Gene3D" id="3.40.50.150">
    <property type="entry name" value="Vaccinia Virus protein VP39"/>
    <property type="match status" value="1"/>
</dbReference>
<dbReference type="RefSeq" id="WP_169381247.1">
    <property type="nucleotide sequence ID" value="NZ_JAAXLA010000015.1"/>
</dbReference>
<reference evidence="6 7" key="1">
    <citation type="submission" date="2020-04" db="EMBL/GenBank/DDBJ databases">
        <authorList>
            <person name="Klaysubun C."/>
            <person name="Duangmal K."/>
            <person name="Lipun K."/>
        </authorList>
    </citation>
    <scope>NUCLEOTIDE SEQUENCE [LARGE SCALE GENOMIC DNA]</scope>
    <source>
        <strain evidence="6 7">K10HN5</strain>
    </source>
</reference>
<accession>A0ABX1SAG0</accession>
<gene>
    <name evidence="6" type="ORF">HF526_10860</name>
</gene>
<dbReference type="Gene3D" id="1.10.10.10">
    <property type="entry name" value="Winged helix-like DNA-binding domain superfamily/Winged helix DNA-binding domain"/>
    <property type="match status" value="1"/>
</dbReference>
<dbReference type="InterPro" id="IPR001077">
    <property type="entry name" value="COMT_C"/>
</dbReference>
<organism evidence="6 7">
    <name type="scientific">Pseudonocardia acidicola</name>
    <dbReference type="NCBI Taxonomy" id="2724939"/>
    <lineage>
        <taxon>Bacteria</taxon>
        <taxon>Bacillati</taxon>
        <taxon>Actinomycetota</taxon>
        <taxon>Actinomycetes</taxon>
        <taxon>Pseudonocardiales</taxon>
        <taxon>Pseudonocardiaceae</taxon>
        <taxon>Pseudonocardia</taxon>
    </lineage>
</organism>
<feature type="domain" description="O-methyltransferase C-terminal" evidence="4">
    <location>
        <begin position="107"/>
        <end position="313"/>
    </location>
</feature>
<dbReference type="Proteomes" id="UP000820669">
    <property type="component" value="Unassembled WGS sequence"/>
</dbReference>
<evidence type="ECO:0000256" key="3">
    <source>
        <dbReference type="ARBA" id="ARBA00022691"/>
    </source>
</evidence>
<name>A0ABX1SAG0_9PSEU</name>
<dbReference type="SUPFAM" id="SSF46785">
    <property type="entry name" value="Winged helix' DNA-binding domain"/>
    <property type="match status" value="1"/>
</dbReference>
<dbReference type="InterPro" id="IPR036390">
    <property type="entry name" value="WH_DNA-bd_sf"/>
</dbReference>
<evidence type="ECO:0000256" key="1">
    <source>
        <dbReference type="ARBA" id="ARBA00022603"/>
    </source>
</evidence>
<dbReference type="EMBL" id="JAAXLA010000015">
    <property type="protein sequence ID" value="NMH97807.1"/>
    <property type="molecule type" value="Genomic_DNA"/>
</dbReference>
<dbReference type="GO" id="GO:0008168">
    <property type="term" value="F:methyltransferase activity"/>
    <property type="evidence" value="ECO:0007669"/>
    <property type="project" value="UniProtKB-KW"/>
</dbReference>
<evidence type="ECO:0000313" key="6">
    <source>
        <dbReference type="EMBL" id="NMH97807.1"/>
    </source>
</evidence>
<proteinExistence type="predicted"/>
<dbReference type="PANTHER" id="PTHR43712:SF2">
    <property type="entry name" value="O-METHYLTRANSFERASE CICE"/>
    <property type="match status" value="1"/>
</dbReference>
<dbReference type="InterPro" id="IPR016461">
    <property type="entry name" value="COMT-like"/>
</dbReference>
<dbReference type="PANTHER" id="PTHR43712">
    <property type="entry name" value="PUTATIVE (AFU_ORTHOLOGUE AFUA_4G14580)-RELATED"/>
    <property type="match status" value="1"/>
</dbReference>
<dbReference type="GO" id="GO:0032259">
    <property type="term" value="P:methylation"/>
    <property type="evidence" value="ECO:0007669"/>
    <property type="project" value="UniProtKB-KW"/>
</dbReference>
<dbReference type="Pfam" id="PF08100">
    <property type="entry name" value="Dimerisation"/>
    <property type="match status" value="1"/>
</dbReference>
<protein>
    <submittedName>
        <fullName evidence="6">Methyltransferase</fullName>
    </submittedName>
</protein>
<dbReference type="Gene3D" id="1.10.287.1350">
    <property type="match status" value="1"/>
</dbReference>
<comment type="caution">
    <text evidence="6">The sequence shown here is derived from an EMBL/GenBank/DDBJ whole genome shotgun (WGS) entry which is preliminary data.</text>
</comment>
<dbReference type="SUPFAM" id="SSF53335">
    <property type="entry name" value="S-adenosyl-L-methionine-dependent methyltransferases"/>
    <property type="match status" value="1"/>
</dbReference>
<dbReference type="InterPro" id="IPR029063">
    <property type="entry name" value="SAM-dependent_MTases_sf"/>
</dbReference>
<evidence type="ECO:0000256" key="2">
    <source>
        <dbReference type="ARBA" id="ARBA00022679"/>
    </source>
</evidence>
<evidence type="ECO:0000259" key="4">
    <source>
        <dbReference type="Pfam" id="PF00891"/>
    </source>
</evidence>
<keyword evidence="1 6" id="KW-0489">Methyltransferase</keyword>
<keyword evidence="2" id="KW-0808">Transferase</keyword>
<feature type="domain" description="O-methyltransferase dimerisation" evidence="5">
    <location>
        <begin position="10"/>
        <end position="83"/>
    </location>
</feature>
<evidence type="ECO:0000313" key="7">
    <source>
        <dbReference type="Proteomes" id="UP000820669"/>
    </source>
</evidence>
<sequence>MDAATELRRMVDGYQVSQALHVAATLGISDVLAAGPRTVADLAVATGTHEGSLSRLMRALASVGVYARDDDGRFANTELGEALRAGTPGSVAGWAGLIGRPYYWQAWAGLADSVRTGENAFATVHGESIWAYRAKRPDELVIFDRAMTALSAAVAGAVVEAYDFDRFGTIVDVGGGRGGLLAAILTGHPSMRGVLFDQPDVVAGASELLERAGVADRATTVGGDFFDAVPEGGDAYLLKAVVHDWPDAESIAILRTCRRAVPAHGTLLLIEQLLDDGPDPGRAAFSDLNMLVAPGGQERSVDDYRSLLAAAGFHLVRAVPTTSDVFVLEATPA</sequence>
<dbReference type="InterPro" id="IPR012967">
    <property type="entry name" value="COMT_dimerisation"/>
</dbReference>
<dbReference type="InterPro" id="IPR036388">
    <property type="entry name" value="WH-like_DNA-bd_sf"/>
</dbReference>
<keyword evidence="3" id="KW-0949">S-adenosyl-L-methionine</keyword>
<dbReference type="Pfam" id="PF00891">
    <property type="entry name" value="Methyltransf_2"/>
    <property type="match status" value="1"/>
</dbReference>
<dbReference type="PIRSF" id="PIRSF005739">
    <property type="entry name" value="O-mtase"/>
    <property type="match status" value="1"/>
</dbReference>
<dbReference type="PROSITE" id="PS51683">
    <property type="entry name" value="SAM_OMT_II"/>
    <property type="match status" value="1"/>
</dbReference>